<dbReference type="InterPro" id="IPR053842">
    <property type="entry name" value="NikA-like"/>
</dbReference>
<protein>
    <submittedName>
        <fullName evidence="2">Molybdopterin-guanine dinucleotide biosynthesis protein MobC</fullName>
    </submittedName>
</protein>
<dbReference type="Pfam" id="PF21983">
    <property type="entry name" value="NikA-like"/>
    <property type="match status" value="1"/>
</dbReference>
<organism evidence="2 4">
    <name type="scientific">Escherichia coli</name>
    <dbReference type="NCBI Taxonomy" id="562"/>
    <lineage>
        <taxon>Bacteria</taxon>
        <taxon>Pseudomonadati</taxon>
        <taxon>Pseudomonadota</taxon>
        <taxon>Gammaproteobacteria</taxon>
        <taxon>Enterobacterales</taxon>
        <taxon>Enterobacteriaceae</taxon>
        <taxon>Escherichia</taxon>
    </lineage>
</organism>
<dbReference type="EMBL" id="JAETYZ010000040">
    <property type="protein sequence ID" value="MBL6236704.1"/>
    <property type="molecule type" value="Genomic_DNA"/>
</dbReference>
<accession>A0AAP6B406</accession>
<dbReference type="Proteomes" id="UP000615017">
    <property type="component" value="Unassembled WGS sequence"/>
</dbReference>
<dbReference type="Proteomes" id="UP001271591">
    <property type="component" value="Unassembled WGS sequence"/>
</dbReference>
<reference evidence="2" key="2">
    <citation type="submission" date="2023-10" db="EMBL/GenBank/DDBJ databases">
        <title>Draft Genome Sequence of a Shiga toxin-producing Escherichia coli strain from deer meat showing an IS-element integration in the B-subunit of the Shiga toxin Stx2b gene.</title>
        <authorList>
            <person name="Projahn M."/>
            <person name="Borowiak M."/>
        </authorList>
    </citation>
    <scope>NUCLEOTIDE SEQUENCE</scope>
    <source>
        <strain evidence="2">BfR-EC-18960</strain>
    </source>
</reference>
<evidence type="ECO:0000313" key="3">
    <source>
        <dbReference type="Proteomes" id="UP000615017"/>
    </source>
</evidence>
<dbReference type="RefSeq" id="WP_032156224.1">
    <property type="nucleotide sequence ID" value="NZ_JAETYC010000023.1"/>
</dbReference>
<comment type="caution">
    <text evidence="2">The sequence shown here is derived from an EMBL/GenBank/DDBJ whole genome shotgun (WGS) entry which is preliminary data.</text>
</comment>
<evidence type="ECO:0000313" key="1">
    <source>
        <dbReference type="EMBL" id="MBL6236704.1"/>
    </source>
</evidence>
<name>A0AAP6B406_ECOLX</name>
<dbReference type="AlphaFoldDB" id="A0AAP6B406"/>
<reference evidence="1 3" key="1">
    <citation type="submission" date="2021-01" db="EMBL/GenBank/DDBJ databases">
        <title>Genomes of Escherichia coli STEC strains from raw meat-based diets for companion animals.</title>
        <authorList>
            <person name="Stevens M.J.A."/>
            <person name="Stephan R."/>
        </authorList>
    </citation>
    <scope>NUCLEOTIDE SEQUENCE [LARGE SCALE GENOMIC DNA]</scope>
    <source>
        <strain evidence="1 3">LSC1-58</strain>
    </source>
</reference>
<evidence type="ECO:0000313" key="4">
    <source>
        <dbReference type="Proteomes" id="UP001271591"/>
    </source>
</evidence>
<dbReference type="EMBL" id="JAWPMK010000006">
    <property type="protein sequence ID" value="MDW9353682.1"/>
    <property type="molecule type" value="Genomic_DNA"/>
</dbReference>
<sequence length="118" mass="13424">MVTKKKDKINRDVVISLRLTEKEFGDFVDDIKKSQLSRSAFFRKLILEKSSSVVINVNNTAPLVYHFNKAGNNLNQLAYKVNSAFLMGRISESLYVKVLNCLVDIRELLMTGVNNNAR</sequence>
<gene>
    <name evidence="1" type="ORF">JNA65_22845</name>
    <name evidence="2" type="ORF">R8G00_30215</name>
</gene>
<evidence type="ECO:0000313" key="2">
    <source>
        <dbReference type="EMBL" id="MDW9353682.1"/>
    </source>
</evidence>
<proteinExistence type="predicted"/>